<gene>
    <name evidence="2" type="primary">jg23689</name>
    <name evidence="2" type="ORF">PAEG_LOCUS784</name>
</gene>
<proteinExistence type="predicted"/>
<name>A0A8S4QDT7_9NEOP</name>
<dbReference type="AlphaFoldDB" id="A0A8S4QDT7"/>
<protein>
    <submittedName>
        <fullName evidence="2">Jg23689 protein</fullName>
    </submittedName>
</protein>
<feature type="region of interest" description="Disordered" evidence="1">
    <location>
        <begin position="1"/>
        <end position="57"/>
    </location>
</feature>
<evidence type="ECO:0000313" key="3">
    <source>
        <dbReference type="Proteomes" id="UP000838756"/>
    </source>
</evidence>
<organism evidence="2 3">
    <name type="scientific">Pararge aegeria aegeria</name>
    <dbReference type="NCBI Taxonomy" id="348720"/>
    <lineage>
        <taxon>Eukaryota</taxon>
        <taxon>Metazoa</taxon>
        <taxon>Ecdysozoa</taxon>
        <taxon>Arthropoda</taxon>
        <taxon>Hexapoda</taxon>
        <taxon>Insecta</taxon>
        <taxon>Pterygota</taxon>
        <taxon>Neoptera</taxon>
        <taxon>Endopterygota</taxon>
        <taxon>Lepidoptera</taxon>
        <taxon>Glossata</taxon>
        <taxon>Ditrysia</taxon>
        <taxon>Papilionoidea</taxon>
        <taxon>Nymphalidae</taxon>
        <taxon>Satyrinae</taxon>
        <taxon>Satyrini</taxon>
        <taxon>Parargina</taxon>
        <taxon>Pararge</taxon>
    </lineage>
</organism>
<evidence type="ECO:0000256" key="1">
    <source>
        <dbReference type="SAM" id="MobiDB-lite"/>
    </source>
</evidence>
<dbReference type="EMBL" id="CAKXAJ010002509">
    <property type="protein sequence ID" value="CAH2208168.1"/>
    <property type="molecule type" value="Genomic_DNA"/>
</dbReference>
<feature type="non-terminal residue" evidence="2">
    <location>
        <position position="1"/>
    </location>
</feature>
<comment type="caution">
    <text evidence="2">The sequence shown here is derived from an EMBL/GenBank/DDBJ whole genome shotgun (WGS) entry which is preliminary data.</text>
</comment>
<feature type="compositionally biased region" description="Low complexity" evidence="1">
    <location>
        <begin position="24"/>
        <end position="36"/>
    </location>
</feature>
<evidence type="ECO:0000313" key="2">
    <source>
        <dbReference type="EMBL" id="CAH2208168.1"/>
    </source>
</evidence>
<reference evidence="2" key="1">
    <citation type="submission" date="2022-03" db="EMBL/GenBank/DDBJ databases">
        <authorList>
            <person name="Lindestad O."/>
        </authorList>
    </citation>
    <scope>NUCLEOTIDE SEQUENCE</scope>
</reference>
<dbReference type="Proteomes" id="UP000838756">
    <property type="component" value="Unassembled WGS sequence"/>
</dbReference>
<sequence>YELDFPRTETTAPEKTVEADTEATEATQRESPASSSDESEPLSPPASPTQLHLDTTR</sequence>
<accession>A0A8S4QDT7</accession>
<keyword evidence="3" id="KW-1185">Reference proteome</keyword>